<dbReference type="Proteomes" id="UP000587586">
    <property type="component" value="Unassembled WGS sequence"/>
</dbReference>
<organism evidence="1 2">
    <name type="scientific">Geomonas limicola</name>
    <dbReference type="NCBI Taxonomy" id="2740186"/>
    <lineage>
        <taxon>Bacteria</taxon>
        <taxon>Pseudomonadati</taxon>
        <taxon>Thermodesulfobacteriota</taxon>
        <taxon>Desulfuromonadia</taxon>
        <taxon>Geobacterales</taxon>
        <taxon>Geobacteraceae</taxon>
        <taxon>Geomonas</taxon>
    </lineage>
</organism>
<protein>
    <submittedName>
        <fullName evidence="1">Uncharacterized protein</fullName>
    </submittedName>
</protein>
<dbReference type="EMBL" id="BLXZ01000005">
    <property type="protein sequence ID" value="GFO69236.1"/>
    <property type="molecule type" value="Genomic_DNA"/>
</dbReference>
<dbReference type="AlphaFoldDB" id="A0A6V8N9G7"/>
<comment type="caution">
    <text evidence="1">The sequence shown here is derived from an EMBL/GenBank/DDBJ whole genome shotgun (WGS) entry which is preliminary data.</text>
</comment>
<accession>A0A6V8N9G7</accession>
<keyword evidence="2" id="KW-1185">Reference proteome</keyword>
<evidence type="ECO:0000313" key="1">
    <source>
        <dbReference type="EMBL" id="GFO69236.1"/>
    </source>
</evidence>
<sequence>MPQGKSRLPPSVAQGVVGESRTSLAAFVEGGNPDGAAPVMMGQSKATIGVKGSIPVAKGEGVPRFSGAATL</sequence>
<evidence type="ECO:0000313" key="2">
    <source>
        <dbReference type="Proteomes" id="UP000587586"/>
    </source>
</evidence>
<proteinExistence type="predicted"/>
<gene>
    <name evidence="1" type="ORF">GMLC_28150</name>
</gene>
<name>A0A6V8N9G7_9BACT</name>
<reference evidence="2" key="1">
    <citation type="submission" date="2020-06" db="EMBL/GenBank/DDBJ databases">
        <title>Draft genomic sequecing of Geomonas sp. Red745.</title>
        <authorList>
            <person name="Itoh H."/>
            <person name="Xu Z.X."/>
            <person name="Ushijima N."/>
            <person name="Masuda Y."/>
            <person name="Shiratori Y."/>
            <person name="Senoo K."/>
        </authorList>
    </citation>
    <scope>NUCLEOTIDE SEQUENCE [LARGE SCALE GENOMIC DNA]</scope>
    <source>
        <strain evidence="2">Red745</strain>
    </source>
</reference>